<comment type="caution">
    <text evidence="1">The sequence shown here is derived from an EMBL/GenBank/DDBJ whole genome shotgun (WGS) entry which is preliminary data.</text>
</comment>
<dbReference type="Proteomes" id="UP000821845">
    <property type="component" value="Chromosome 1"/>
</dbReference>
<gene>
    <name evidence="1" type="ORF">HPB50_004439</name>
</gene>
<organism evidence="1 2">
    <name type="scientific">Hyalomma asiaticum</name>
    <name type="common">Tick</name>
    <dbReference type="NCBI Taxonomy" id="266040"/>
    <lineage>
        <taxon>Eukaryota</taxon>
        <taxon>Metazoa</taxon>
        <taxon>Ecdysozoa</taxon>
        <taxon>Arthropoda</taxon>
        <taxon>Chelicerata</taxon>
        <taxon>Arachnida</taxon>
        <taxon>Acari</taxon>
        <taxon>Parasitiformes</taxon>
        <taxon>Ixodida</taxon>
        <taxon>Ixodoidea</taxon>
        <taxon>Ixodidae</taxon>
        <taxon>Hyalomminae</taxon>
        <taxon>Hyalomma</taxon>
    </lineage>
</organism>
<accession>A0ACB7TH15</accession>
<evidence type="ECO:0000313" key="1">
    <source>
        <dbReference type="EMBL" id="KAH6944662.1"/>
    </source>
</evidence>
<sequence length="227" mass="25516">MSGVRCAGCVFRCDLFENSRRAGATREKSEEEVHWLDSGRSRPAAGKALSRRLSRERRSSRRWSGPLREISRRSPQRPSRSWKDSAYTTALRWSLVRWPLQNARLPRGSDAWTDAAGNGSFVRISILAKETVRRWLSFRPTKSVSLLVCVVLAQGNGALWYTCPFQEVRASVKKKNTREESLLRAAAGVVVVKASRGASALSRRWTRWGPTNGATAAGWQGEKKKEE</sequence>
<keyword evidence="2" id="KW-1185">Reference proteome</keyword>
<protein>
    <submittedName>
        <fullName evidence="1">Uncharacterized protein</fullName>
    </submittedName>
</protein>
<evidence type="ECO:0000313" key="2">
    <source>
        <dbReference type="Proteomes" id="UP000821845"/>
    </source>
</evidence>
<proteinExistence type="predicted"/>
<dbReference type="EMBL" id="CM023481">
    <property type="protein sequence ID" value="KAH6944662.1"/>
    <property type="molecule type" value="Genomic_DNA"/>
</dbReference>
<reference evidence="1" key="1">
    <citation type="submission" date="2020-05" db="EMBL/GenBank/DDBJ databases">
        <title>Large-scale comparative analyses of tick genomes elucidate their genetic diversity and vector capacities.</title>
        <authorList>
            <person name="Jia N."/>
            <person name="Wang J."/>
            <person name="Shi W."/>
            <person name="Du L."/>
            <person name="Sun Y."/>
            <person name="Zhan W."/>
            <person name="Jiang J."/>
            <person name="Wang Q."/>
            <person name="Zhang B."/>
            <person name="Ji P."/>
            <person name="Sakyi L.B."/>
            <person name="Cui X."/>
            <person name="Yuan T."/>
            <person name="Jiang B."/>
            <person name="Yang W."/>
            <person name="Lam T.T.-Y."/>
            <person name="Chang Q."/>
            <person name="Ding S."/>
            <person name="Wang X."/>
            <person name="Zhu J."/>
            <person name="Ruan X."/>
            <person name="Zhao L."/>
            <person name="Wei J."/>
            <person name="Que T."/>
            <person name="Du C."/>
            <person name="Cheng J."/>
            <person name="Dai P."/>
            <person name="Han X."/>
            <person name="Huang E."/>
            <person name="Gao Y."/>
            <person name="Liu J."/>
            <person name="Shao H."/>
            <person name="Ye R."/>
            <person name="Li L."/>
            <person name="Wei W."/>
            <person name="Wang X."/>
            <person name="Wang C."/>
            <person name="Yang T."/>
            <person name="Huo Q."/>
            <person name="Li W."/>
            <person name="Guo W."/>
            <person name="Chen H."/>
            <person name="Zhou L."/>
            <person name="Ni X."/>
            <person name="Tian J."/>
            <person name="Zhou Y."/>
            <person name="Sheng Y."/>
            <person name="Liu T."/>
            <person name="Pan Y."/>
            <person name="Xia L."/>
            <person name="Li J."/>
            <person name="Zhao F."/>
            <person name="Cao W."/>
        </authorList>
    </citation>
    <scope>NUCLEOTIDE SEQUENCE</scope>
    <source>
        <strain evidence="1">Hyas-2018</strain>
    </source>
</reference>
<name>A0ACB7TH15_HYAAI</name>